<dbReference type="EMBL" id="JXTB01000243">
    <property type="protein sequence ID" value="PON50626.1"/>
    <property type="molecule type" value="Genomic_DNA"/>
</dbReference>
<proteinExistence type="predicted"/>
<organism evidence="1 2">
    <name type="scientific">Parasponia andersonii</name>
    <name type="common">Sponia andersonii</name>
    <dbReference type="NCBI Taxonomy" id="3476"/>
    <lineage>
        <taxon>Eukaryota</taxon>
        <taxon>Viridiplantae</taxon>
        <taxon>Streptophyta</taxon>
        <taxon>Embryophyta</taxon>
        <taxon>Tracheophyta</taxon>
        <taxon>Spermatophyta</taxon>
        <taxon>Magnoliopsida</taxon>
        <taxon>eudicotyledons</taxon>
        <taxon>Gunneridae</taxon>
        <taxon>Pentapetalae</taxon>
        <taxon>rosids</taxon>
        <taxon>fabids</taxon>
        <taxon>Rosales</taxon>
        <taxon>Cannabaceae</taxon>
        <taxon>Parasponia</taxon>
    </lineage>
</organism>
<evidence type="ECO:0000313" key="1">
    <source>
        <dbReference type="EMBL" id="PON50626.1"/>
    </source>
</evidence>
<accession>A0A2P5BP98</accession>
<name>A0A2P5BP98_PARAD</name>
<comment type="caution">
    <text evidence="1">The sequence shown here is derived from an EMBL/GenBank/DDBJ whole genome shotgun (WGS) entry which is preliminary data.</text>
</comment>
<dbReference type="AlphaFoldDB" id="A0A2P5BP98"/>
<sequence length="121" mass="13551">MVLRMSSLGICSRFLGDLWHERKAHGVHFNPLGSFATKDEYVSKITEVTSRQILKKAYLIFHDKTLVLLCFCPFAACAFSAKERQVLKNRSSWIGGSSSLFLLVVISSVCCSCLCHLNKCC</sequence>
<reference evidence="2" key="1">
    <citation type="submission" date="2016-06" db="EMBL/GenBank/DDBJ databases">
        <title>Parallel loss of symbiosis genes in relatives of nitrogen-fixing non-legume Parasponia.</title>
        <authorList>
            <person name="Van Velzen R."/>
            <person name="Holmer R."/>
            <person name="Bu F."/>
            <person name="Rutten L."/>
            <person name="Van Zeijl A."/>
            <person name="Liu W."/>
            <person name="Santuari L."/>
            <person name="Cao Q."/>
            <person name="Sharma T."/>
            <person name="Shen D."/>
            <person name="Roswanjaya Y."/>
            <person name="Wardhani T."/>
            <person name="Kalhor M.S."/>
            <person name="Jansen J."/>
            <person name="Van den Hoogen J."/>
            <person name="Gungor B."/>
            <person name="Hartog M."/>
            <person name="Hontelez J."/>
            <person name="Verver J."/>
            <person name="Yang W.-C."/>
            <person name="Schijlen E."/>
            <person name="Repin R."/>
            <person name="Schilthuizen M."/>
            <person name="Schranz E."/>
            <person name="Heidstra R."/>
            <person name="Miyata K."/>
            <person name="Fedorova E."/>
            <person name="Kohlen W."/>
            <person name="Bisseling T."/>
            <person name="Smit S."/>
            <person name="Geurts R."/>
        </authorList>
    </citation>
    <scope>NUCLEOTIDE SEQUENCE [LARGE SCALE GENOMIC DNA]</scope>
    <source>
        <strain evidence="2">cv. WU1-14</strain>
    </source>
</reference>
<evidence type="ECO:0000313" key="2">
    <source>
        <dbReference type="Proteomes" id="UP000237105"/>
    </source>
</evidence>
<dbReference type="Proteomes" id="UP000237105">
    <property type="component" value="Unassembled WGS sequence"/>
</dbReference>
<gene>
    <name evidence="1" type="ORF">PanWU01x14_221590</name>
</gene>
<protein>
    <submittedName>
        <fullName evidence="1">Uncharacterized protein</fullName>
    </submittedName>
</protein>
<keyword evidence="2" id="KW-1185">Reference proteome</keyword>